<dbReference type="AlphaFoldDB" id="A0AB38G4W2"/>
<accession>A0AB38G4W2</accession>
<dbReference type="Proteomes" id="UP000248954">
    <property type="component" value="Chromosome 1"/>
</dbReference>
<protein>
    <recommendedName>
        <fullName evidence="4">Oligosaccharide repeat unit polymerase</fullName>
    </recommendedName>
</protein>
<evidence type="ECO:0000313" key="3">
    <source>
        <dbReference type="Proteomes" id="UP000248954"/>
    </source>
</evidence>
<feature type="transmembrane region" description="Helical" evidence="1">
    <location>
        <begin position="179"/>
        <end position="197"/>
    </location>
</feature>
<keyword evidence="1" id="KW-0812">Transmembrane</keyword>
<feature type="transmembrane region" description="Helical" evidence="1">
    <location>
        <begin position="109"/>
        <end position="130"/>
    </location>
</feature>
<dbReference type="RefSeq" id="WP_111698518.1">
    <property type="nucleotide sequence ID" value="NZ_CP066277.1"/>
</dbReference>
<evidence type="ECO:0008006" key="4">
    <source>
        <dbReference type="Google" id="ProtNLM"/>
    </source>
</evidence>
<feature type="transmembrane region" description="Helical" evidence="1">
    <location>
        <begin position="6"/>
        <end position="23"/>
    </location>
</feature>
<evidence type="ECO:0000256" key="1">
    <source>
        <dbReference type="SAM" id="Phobius"/>
    </source>
</evidence>
<proteinExistence type="predicted"/>
<keyword evidence="1" id="KW-0472">Membrane</keyword>
<reference evidence="2 3" key="1">
    <citation type="submission" date="2018-06" db="EMBL/GenBank/DDBJ databases">
        <authorList>
            <consortium name="Pathogen Informatics"/>
            <person name="Doyle S."/>
        </authorList>
    </citation>
    <scope>NUCLEOTIDE SEQUENCE [LARGE SCALE GENOMIC DNA]</scope>
    <source>
        <strain evidence="2 3">NCTC8738</strain>
    </source>
</reference>
<feature type="transmembrane region" description="Helical" evidence="1">
    <location>
        <begin position="362"/>
        <end position="377"/>
    </location>
</feature>
<feature type="transmembrane region" description="Helical" evidence="1">
    <location>
        <begin position="72"/>
        <end position="97"/>
    </location>
</feature>
<feature type="transmembrane region" description="Helical" evidence="1">
    <location>
        <begin position="30"/>
        <end position="52"/>
    </location>
</feature>
<keyword evidence="1" id="KW-1133">Transmembrane helix</keyword>
<name>A0AB38G4W2_9STRE</name>
<organism evidence="2 3">
    <name type="scientific">Streptococcus lutetiensis</name>
    <dbReference type="NCBI Taxonomy" id="150055"/>
    <lineage>
        <taxon>Bacteria</taxon>
        <taxon>Bacillati</taxon>
        <taxon>Bacillota</taxon>
        <taxon>Bacilli</taxon>
        <taxon>Lactobacillales</taxon>
        <taxon>Streptococcaceae</taxon>
        <taxon>Streptococcus</taxon>
    </lineage>
</organism>
<gene>
    <name evidence="2" type="ORF">NCTC8738_00831</name>
</gene>
<dbReference type="EMBL" id="LS483348">
    <property type="protein sequence ID" value="SQF42053.1"/>
    <property type="molecule type" value="Genomic_DNA"/>
</dbReference>
<feature type="transmembrane region" description="Helical" evidence="1">
    <location>
        <begin position="314"/>
        <end position="333"/>
    </location>
</feature>
<sequence>MLNPFYWYSVIWGFVLCLYKLGWSSYNLKLNFYLELFLILSIIGSTFLGFLFRKVFIYKEISVNKNHKNTFTIFAVILTFLEFILSKNIPLISISLGRSSYGDFEGIPLVHTLLENFIIFYSAYLFYLFLETNKKEFFKEVCVLVSLLLLMFHKGAVLFCLFIIINLIIAKIRVHRKIFSARVVVLLTIIVFIIGYLNGGLANVRSGYAWSDNTFIYRIGSIKSWPILLPKQLCWAYVYLTSPLANLNLMVEKYMGVLNIQQLFVTIIPTFISKRFFPLLKIDTVKTYVLSISALNACTGLAESTVAGSIAGIWFYYCFFMFVIISLSLFLYYKKEKFQTPFFAILCMQACFLFFYNTLTTAATSFLIFYIIIFYFLKKYKFKIK</sequence>
<evidence type="ECO:0000313" key="2">
    <source>
        <dbReference type="EMBL" id="SQF42053.1"/>
    </source>
</evidence>
<feature type="transmembrane region" description="Helical" evidence="1">
    <location>
        <begin position="142"/>
        <end position="167"/>
    </location>
</feature>